<reference evidence="2" key="2">
    <citation type="submission" date="2018-03" db="EMBL/GenBank/DDBJ databases">
        <title>The Triticum urartu genome reveals the dynamic nature of wheat genome evolution.</title>
        <authorList>
            <person name="Ling H."/>
            <person name="Ma B."/>
            <person name="Shi X."/>
            <person name="Liu H."/>
            <person name="Dong L."/>
            <person name="Sun H."/>
            <person name="Cao Y."/>
            <person name="Gao Q."/>
            <person name="Zheng S."/>
            <person name="Li Y."/>
            <person name="Yu Y."/>
            <person name="Du H."/>
            <person name="Qi M."/>
            <person name="Li Y."/>
            <person name="Yu H."/>
            <person name="Cui Y."/>
            <person name="Wang N."/>
            <person name="Chen C."/>
            <person name="Wu H."/>
            <person name="Zhao Y."/>
            <person name="Zhang J."/>
            <person name="Li Y."/>
            <person name="Zhou W."/>
            <person name="Zhang B."/>
            <person name="Hu W."/>
            <person name="Eijk M."/>
            <person name="Tang J."/>
            <person name="Witsenboer H."/>
            <person name="Zhao S."/>
            <person name="Li Z."/>
            <person name="Zhang A."/>
            <person name="Wang D."/>
            <person name="Liang C."/>
        </authorList>
    </citation>
    <scope>NUCLEOTIDE SEQUENCE [LARGE SCALE GENOMIC DNA]</scope>
    <source>
        <strain evidence="2">cv. G1812</strain>
    </source>
</reference>
<dbReference type="Gramene" id="TuG1812G0700000362.01.T01">
    <property type="protein sequence ID" value="TuG1812G0700000362.01.T01.cds349494"/>
    <property type="gene ID" value="TuG1812G0700000362.01"/>
</dbReference>
<sequence length="150" mass="16279">MAGMQLSSESRPAPSSPAGSVGPCCAVTLARSSRRLLLVLFLLASRMAYRQQRWPTAADDGDGGDESTKRKRERVTAGARMEGGRIEGPVFIACSHETENNLKTATVLKEETTRKVEKSGNRRAKPGKHGENGGRLNKCDVPQGKQKRKT</sequence>
<dbReference type="EnsemblPlants" id="TuG1812G0700000362.01.T01">
    <property type="protein sequence ID" value="TuG1812G0700000362.01.T01.cds349494"/>
    <property type="gene ID" value="TuG1812G0700000362.01"/>
</dbReference>
<organism evidence="2 3">
    <name type="scientific">Triticum urartu</name>
    <name type="common">Red wild einkorn</name>
    <name type="synonym">Crithodium urartu</name>
    <dbReference type="NCBI Taxonomy" id="4572"/>
    <lineage>
        <taxon>Eukaryota</taxon>
        <taxon>Viridiplantae</taxon>
        <taxon>Streptophyta</taxon>
        <taxon>Embryophyta</taxon>
        <taxon>Tracheophyta</taxon>
        <taxon>Spermatophyta</taxon>
        <taxon>Magnoliopsida</taxon>
        <taxon>Liliopsida</taxon>
        <taxon>Poales</taxon>
        <taxon>Poaceae</taxon>
        <taxon>BOP clade</taxon>
        <taxon>Pooideae</taxon>
        <taxon>Triticodae</taxon>
        <taxon>Triticeae</taxon>
        <taxon>Triticinae</taxon>
        <taxon>Triticum</taxon>
    </lineage>
</organism>
<evidence type="ECO:0000313" key="2">
    <source>
        <dbReference type="EnsemblPlants" id="TuG1812G0700000362.01.T01.cds349494"/>
    </source>
</evidence>
<feature type="region of interest" description="Disordered" evidence="1">
    <location>
        <begin position="1"/>
        <end position="21"/>
    </location>
</feature>
<feature type="compositionally biased region" description="Low complexity" evidence="1">
    <location>
        <begin position="7"/>
        <end position="21"/>
    </location>
</feature>
<feature type="region of interest" description="Disordered" evidence="1">
    <location>
        <begin position="108"/>
        <end position="150"/>
    </location>
</feature>
<reference evidence="2" key="3">
    <citation type="submission" date="2022-06" db="UniProtKB">
        <authorList>
            <consortium name="EnsemblPlants"/>
        </authorList>
    </citation>
    <scope>IDENTIFICATION</scope>
</reference>
<name>A0A8R7QZC0_TRIUA</name>
<dbReference type="Proteomes" id="UP000015106">
    <property type="component" value="Chromosome 7"/>
</dbReference>
<reference evidence="3" key="1">
    <citation type="journal article" date="2013" name="Nature">
        <title>Draft genome of the wheat A-genome progenitor Triticum urartu.</title>
        <authorList>
            <person name="Ling H.Q."/>
            <person name="Zhao S."/>
            <person name="Liu D."/>
            <person name="Wang J."/>
            <person name="Sun H."/>
            <person name="Zhang C."/>
            <person name="Fan H."/>
            <person name="Li D."/>
            <person name="Dong L."/>
            <person name="Tao Y."/>
            <person name="Gao C."/>
            <person name="Wu H."/>
            <person name="Li Y."/>
            <person name="Cui Y."/>
            <person name="Guo X."/>
            <person name="Zheng S."/>
            <person name="Wang B."/>
            <person name="Yu K."/>
            <person name="Liang Q."/>
            <person name="Yang W."/>
            <person name="Lou X."/>
            <person name="Chen J."/>
            <person name="Feng M."/>
            <person name="Jian J."/>
            <person name="Zhang X."/>
            <person name="Luo G."/>
            <person name="Jiang Y."/>
            <person name="Liu J."/>
            <person name="Wang Z."/>
            <person name="Sha Y."/>
            <person name="Zhang B."/>
            <person name="Wu H."/>
            <person name="Tang D."/>
            <person name="Shen Q."/>
            <person name="Xue P."/>
            <person name="Zou S."/>
            <person name="Wang X."/>
            <person name="Liu X."/>
            <person name="Wang F."/>
            <person name="Yang Y."/>
            <person name="An X."/>
            <person name="Dong Z."/>
            <person name="Zhang K."/>
            <person name="Zhang X."/>
            <person name="Luo M.C."/>
            <person name="Dvorak J."/>
            <person name="Tong Y."/>
            <person name="Wang J."/>
            <person name="Yang H."/>
            <person name="Li Z."/>
            <person name="Wang D."/>
            <person name="Zhang A."/>
            <person name="Wang J."/>
        </authorList>
    </citation>
    <scope>NUCLEOTIDE SEQUENCE</scope>
    <source>
        <strain evidence="3">cv. G1812</strain>
    </source>
</reference>
<proteinExistence type="predicted"/>
<protein>
    <submittedName>
        <fullName evidence="2">Uncharacterized protein</fullName>
    </submittedName>
</protein>
<dbReference type="AlphaFoldDB" id="A0A8R7QZC0"/>
<accession>A0A8R7QZC0</accession>
<keyword evidence="3" id="KW-1185">Reference proteome</keyword>
<evidence type="ECO:0000313" key="3">
    <source>
        <dbReference type="Proteomes" id="UP000015106"/>
    </source>
</evidence>
<feature type="compositionally biased region" description="Basic and acidic residues" evidence="1">
    <location>
        <begin position="108"/>
        <end position="120"/>
    </location>
</feature>
<evidence type="ECO:0000256" key="1">
    <source>
        <dbReference type="SAM" id="MobiDB-lite"/>
    </source>
</evidence>
<feature type="region of interest" description="Disordered" evidence="1">
    <location>
        <begin position="52"/>
        <end position="82"/>
    </location>
</feature>